<reference evidence="2 3" key="3">
    <citation type="submission" date="2017-05" db="EMBL/GenBank/DDBJ databases">
        <authorList>
            <person name="Lin X.B."/>
            <person name="Stothard P."/>
            <person name="Tasseva G."/>
            <person name="Walter J."/>
        </authorList>
    </citation>
    <scope>NUCLEOTIDE SEQUENCE [LARGE SCALE GENOMIC DNA]</scope>
    <source>
        <strain evidence="2 3">105n</strain>
    </source>
</reference>
<dbReference type="RefSeq" id="WP_094512248.1">
    <property type="nucleotide sequence ID" value="NZ_CP065330.1"/>
</dbReference>
<protein>
    <submittedName>
        <fullName evidence="1">Uncharacterized protein</fullName>
    </submittedName>
</protein>
<reference evidence="4" key="1">
    <citation type="submission" date="2015-10" db="EMBL/GenBank/DDBJ databases">
        <authorList>
            <person name="Crossman L.C."/>
        </authorList>
    </citation>
    <scope>NUCLEOTIDE SEQUENCE [LARGE SCALE GENOMIC DNA]</scope>
    <source>
        <strain evidence="4">20-2</strain>
    </source>
</reference>
<accession>A0A0U5JYZ7</accession>
<reference evidence="2 3" key="4">
    <citation type="submission" date="2017-09" db="EMBL/GenBank/DDBJ databases">
        <title>Tripartite evolution among Lactobacillus johnsonii, Lactobacillus taiwanensis, Lactobacillus reuteri and their rodent host.</title>
        <authorList>
            <person name="Wang T."/>
            <person name="Knowles S."/>
            <person name="Cheng C."/>
        </authorList>
    </citation>
    <scope>NUCLEOTIDE SEQUENCE [LARGE SCALE GENOMIC DNA]</scope>
    <source>
        <strain evidence="2 3">105n</strain>
    </source>
</reference>
<evidence type="ECO:0000313" key="2">
    <source>
        <dbReference type="EMBL" id="OYS94516.1"/>
    </source>
</evidence>
<proteinExistence type="predicted"/>
<dbReference type="Proteomes" id="UP000235484">
    <property type="component" value="Unassembled WGS sequence"/>
</dbReference>
<evidence type="ECO:0000313" key="4">
    <source>
        <dbReference type="Proteomes" id="UP000235484"/>
    </source>
</evidence>
<gene>
    <name evidence="2" type="ORF">CBG15_03950</name>
    <name evidence="1" type="ORF">LRLP16767_LR202_01894</name>
</gene>
<evidence type="ECO:0000313" key="3">
    <source>
        <dbReference type="Proteomes" id="UP000216681"/>
    </source>
</evidence>
<dbReference type="Proteomes" id="UP000216681">
    <property type="component" value="Unassembled WGS sequence"/>
</dbReference>
<name>A0A0U5JYZ7_LIMRT</name>
<organism evidence="1 4">
    <name type="scientific">Limosilactobacillus reuteri</name>
    <name type="common">Lactobacillus reuteri</name>
    <dbReference type="NCBI Taxonomy" id="1598"/>
    <lineage>
        <taxon>Bacteria</taxon>
        <taxon>Bacillati</taxon>
        <taxon>Bacillota</taxon>
        <taxon>Bacilli</taxon>
        <taxon>Lactobacillales</taxon>
        <taxon>Lactobacillaceae</taxon>
        <taxon>Limosilactobacillus</taxon>
    </lineage>
</organism>
<sequence length="128" mass="15151">MIANTVNTIKNHDHEMVSVFYVQSNQTRKNYFQDIVTETFYDIKFIYNNANSSLMDASNFKLLAKNMSEYFSPGLIVNVEFGKPVTYLELKNSRISEEKLFDEFWNFRENVWFDLPKDLTKNRHLAMG</sequence>
<dbReference type="EMBL" id="NGPX01000014">
    <property type="protein sequence ID" value="OYS94516.1"/>
    <property type="molecule type" value="Genomic_DNA"/>
</dbReference>
<reference evidence="1" key="2">
    <citation type="submission" date="2015-10" db="EMBL/GenBank/DDBJ databases">
        <authorList>
            <person name="Gilbert D.G."/>
        </authorList>
    </citation>
    <scope>NUCLEOTIDE SEQUENCE [LARGE SCALE GENOMIC DNA]</scope>
    <source>
        <strain evidence="1">20-2</strain>
    </source>
</reference>
<dbReference type="AlphaFoldDB" id="A0A0U5JYZ7"/>
<dbReference type="EMBL" id="LN887662">
    <property type="protein sequence ID" value="CUR42106.1"/>
    <property type="molecule type" value="Genomic_DNA"/>
</dbReference>
<evidence type="ECO:0000313" key="1">
    <source>
        <dbReference type="EMBL" id="CUR42106.1"/>
    </source>
</evidence>